<evidence type="ECO:0000259" key="1">
    <source>
        <dbReference type="PROSITE" id="PS50883"/>
    </source>
</evidence>
<dbReference type="OrthoDB" id="1673646at2"/>
<dbReference type="Gene3D" id="3.20.20.450">
    <property type="entry name" value="EAL domain"/>
    <property type="match status" value="1"/>
</dbReference>
<dbReference type="InterPro" id="IPR050706">
    <property type="entry name" value="Cyclic-di-GMP_PDE-like"/>
</dbReference>
<dbReference type="EMBL" id="VUOA01000040">
    <property type="protein sequence ID" value="KAA2234940.1"/>
    <property type="molecule type" value="Genomic_DNA"/>
</dbReference>
<dbReference type="SUPFAM" id="SSF141868">
    <property type="entry name" value="EAL domain-like"/>
    <property type="match status" value="1"/>
</dbReference>
<evidence type="ECO:0000313" key="2">
    <source>
        <dbReference type="EMBL" id="KAA2234940.1"/>
    </source>
</evidence>
<name>A0A5B2V912_9HYPH</name>
<accession>A0A5B2V912</accession>
<comment type="caution">
    <text evidence="2">The sequence shown here is derived from an EMBL/GenBank/DDBJ whole genome shotgun (WGS) entry which is preliminary data.</text>
</comment>
<protein>
    <submittedName>
        <fullName evidence="2">EAL domain-containing protein</fullName>
    </submittedName>
</protein>
<dbReference type="RefSeq" id="WP_149821469.1">
    <property type="nucleotide sequence ID" value="NZ_VUOA01000040.1"/>
</dbReference>
<dbReference type="PROSITE" id="PS50883">
    <property type="entry name" value="EAL"/>
    <property type="match status" value="1"/>
</dbReference>
<dbReference type="PANTHER" id="PTHR33121">
    <property type="entry name" value="CYCLIC DI-GMP PHOSPHODIESTERASE PDEF"/>
    <property type="match status" value="1"/>
</dbReference>
<dbReference type="CDD" id="cd01948">
    <property type="entry name" value="EAL"/>
    <property type="match status" value="1"/>
</dbReference>
<dbReference type="GO" id="GO:0071111">
    <property type="term" value="F:cyclic-guanylate-specific phosphodiesterase activity"/>
    <property type="evidence" value="ECO:0007669"/>
    <property type="project" value="InterPro"/>
</dbReference>
<dbReference type="Proteomes" id="UP000323142">
    <property type="component" value="Unassembled WGS sequence"/>
</dbReference>
<reference evidence="2 3" key="1">
    <citation type="submission" date="2019-09" db="EMBL/GenBank/DDBJ databases">
        <title>Salinarimonas rosea gen. nov., sp. nov., a new member of the a-2 subgroup of the Proteobacteria.</title>
        <authorList>
            <person name="Liu J."/>
        </authorList>
    </citation>
    <scope>NUCLEOTIDE SEQUENCE [LARGE SCALE GENOMIC DNA]</scope>
    <source>
        <strain evidence="2 3">BN140002</strain>
    </source>
</reference>
<dbReference type="InterPro" id="IPR035919">
    <property type="entry name" value="EAL_sf"/>
</dbReference>
<dbReference type="SMART" id="SM00052">
    <property type="entry name" value="EAL"/>
    <property type="match status" value="1"/>
</dbReference>
<dbReference type="InterPro" id="IPR001633">
    <property type="entry name" value="EAL_dom"/>
</dbReference>
<dbReference type="PANTHER" id="PTHR33121:SF15">
    <property type="entry name" value="BLUE LIGHT- AND TEMPERATURE-REGULATED ANTIREPRESSOR BLUF"/>
    <property type="match status" value="1"/>
</dbReference>
<sequence>MPQVPSDTASPHQCGACRSGERFALPFSMAFQPIVNLATGGVYAYEALVRGPNGESAASILSQVTEGNRYGFDQACRRRAIELAAELRLPETGALLSINFLPNAVYEPKTCLAVTLSAARRTGFPLDRLLFEVTESEEVVDHDHLNSILDQYKAMGFLTAIDDFGAGYSGLNLLARFQPNIIKLDMELVRGIDANPVRRAIVGSMLKICRDLSILAIAEGIETIEECRALLELGVTLQQGYLFARPGFECLPVPALPQLDGVARLVA</sequence>
<gene>
    <name evidence="2" type="ORF">F0L46_21600</name>
</gene>
<evidence type="ECO:0000313" key="3">
    <source>
        <dbReference type="Proteomes" id="UP000323142"/>
    </source>
</evidence>
<feature type="domain" description="EAL" evidence="1">
    <location>
        <begin position="6"/>
        <end position="260"/>
    </location>
</feature>
<dbReference type="Pfam" id="PF00563">
    <property type="entry name" value="EAL"/>
    <property type="match status" value="1"/>
</dbReference>
<reference evidence="2 3" key="2">
    <citation type="submission" date="2019-09" db="EMBL/GenBank/DDBJ databases">
        <authorList>
            <person name="Jin C."/>
        </authorList>
    </citation>
    <scope>NUCLEOTIDE SEQUENCE [LARGE SCALE GENOMIC DNA]</scope>
    <source>
        <strain evidence="2 3">BN140002</strain>
    </source>
</reference>
<dbReference type="AlphaFoldDB" id="A0A5B2V912"/>
<proteinExistence type="predicted"/>
<keyword evidence="3" id="KW-1185">Reference proteome</keyword>
<organism evidence="2 3">
    <name type="scientific">Salinarimonas soli</name>
    <dbReference type="NCBI Taxonomy" id="1638099"/>
    <lineage>
        <taxon>Bacteria</taxon>
        <taxon>Pseudomonadati</taxon>
        <taxon>Pseudomonadota</taxon>
        <taxon>Alphaproteobacteria</taxon>
        <taxon>Hyphomicrobiales</taxon>
        <taxon>Salinarimonadaceae</taxon>
        <taxon>Salinarimonas</taxon>
    </lineage>
</organism>